<keyword evidence="3" id="KW-1185">Reference proteome</keyword>
<evidence type="ECO:0008006" key="4">
    <source>
        <dbReference type="Google" id="ProtNLM"/>
    </source>
</evidence>
<evidence type="ECO:0000313" key="3">
    <source>
        <dbReference type="Proteomes" id="UP000827092"/>
    </source>
</evidence>
<evidence type="ECO:0000313" key="2">
    <source>
        <dbReference type="EMBL" id="KAG8180184.1"/>
    </source>
</evidence>
<proteinExistence type="predicted"/>
<feature type="signal peptide" evidence="1">
    <location>
        <begin position="1"/>
        <end position="17"/>
    </location>
</feature>
<protein>
    <recommendedName>
        <fullName evidence="4">Secreted protein</fullName>
    </recommendedName>
</protein>
<evidence type="ECO:0000256" key="1">
    <source>
        <dbReference type="SAM" id="SignalP"/>
    </source>
</evidence>
<comment type="caution">
    <text evidence="2">The sequence shown here is derived from an EMBL/GenBank/DDBJ whole genome shotgun (WGS) entry which is preliminary data.</text>
</comment>
<accession>A0AAV6U7Z0</accession>
<name>A0AAV6U7Z0_9ARAC</name>
<dbReference type="EMBL" id="JAFNEN010000578">
    <property type="protein sequence ID" value="KAG8180184.1"/>
    <property type="molecule type" value="Genomic_DNA"/>
</dbReference>
<keyword evidence="1" id="KW-0732">Signal</keyword>
<feature type="chain" id="PRO_5043720027" description="Secreted protein" evidence="1">
    <location>
        <begin position="18"/>
        <end position="72"/>
    </location>
</feature>
<sequence length="72" mass="7829">MTSLFVRLLILIASLRTKNPITVAGTSSSMVPLSGRVCRHLLKPSAVRNRSFRPAPPCLSGILLKSATWRPS</sequence>
<gene>
    <name evidence="2" type="ORF">JTE90_017700</name>
</gene>
<dbReference type="Proteomes" id="UP000827092">
    <property type="component" value="Unassembled WGS sequence"/>
</dbReference>
<reference evidence="2 3" key="1">
    <citation type="journal article" date="2022" name="Nat. Ecol. Evol.">
        <title>A masculinizing supergene underlies an exaggerated male reproductive morph in a spider.</title>
        <authorList>
            <person name="Hendrickx F."/>
            <person name="De Corte Z."/>
            <person name="Sonet G."/>
            <person name="Van Belleghem S.M."/>
            <person name="Kostlbacher S."/>
            <person name="Vangestel C."/>
        </authorList>
    </citation>
    <scope>NUCLEOTIDE SEQUENCE [LARGE SCALE GENOMIC DNA]</scope>
    <source>
        <strain evidence="2">W744_W776</strain>
    </source>
</reference>
<dbReference type="AlphaFoldDB" id="A0AAV6U7Z0"/>
<organism evidence="2 3">
    <name type="scientific">Oedothorax gibbosus</name>
    <dbReference type="NCBI Taxonomy" id="931172"/>
    <lineage>
        <taxon>Eukaryota</taxon>
        <taxon>Metazoa</taxon>
        <taxon>Ecdysozoa</taxon>
        <taxon>Arthropoda</taxon>
        <taxon>Chelicerata</taxon>
        <taxon>Arachnida</taxon>
        <taxon>Araneae</taxon>
        <taxon>Araneomorphae</taxon>
        <taxon>Entelegynae</taxon>
        <taxon>Araneoidea</taxon>
        <taxon>Linyphiidae</taxon>
        <taxon>Erigoninae</taxon>
        <taxon>Oedothorax</taxon>
    </lineage>
</organism>